<accession>A0A0A0LRX3</accession>
<dbReference type="AlphaFoldDB" id="A0A0A0LRX3"/>
<evidence type="ECO:0000313" key="2">
    <source>
        <dbReference type="EMBL" id="KGN62781.1"/>
    </source>
</evidence>
<dbReference type="EMBL" id="CM002923">
    <property type="protein sequence ID" value="KGN62781.1"/>
    <property type="molecule type" value="Genomic_DNA"/>
</dbReference>
<dbReference type="Proteomes" id="UP000029981">
    <property type="component" value="Chromosome 2"/>
</dbReference>
<feature type="signal peptide" evidence="1">
    <location>
        <begin position="1"/>
        <end position="22"/>
    </location>
</feature>
<proteinExistence type="predicted"/>
<reference evidence="2 3" key="3">
    <citation type="journal article" date="2010" name="BMC Genomics">
        <title>Transcriptome sequencing and comparative analysis of cucumber flowers with different sex types.</title>
        <authorList>
            <person name="Guo S."/>
            <person name="Zheng Y."/>
            <person name="Joung J.G."/>
            <person name="Liu S."/>
            <person name="Zhang Z."/>
            <person name="Crasta O.R."/>
            <person name="Sobral B.W."/>
            <person name="Xu Y."/>
            <person name="Huang S."/>
            <person name="Fei Z."/>
        </authorList>
    </citation>
    <scope>NUCLEOTIDE SEQUENCE [LARGE SCALE GENOMIC DNA]</scope>
    <source>
        <strain evidence="3">cv. 9930</strain>
    </source>
</reference>
<evidence type="ECO:0000256" key="1">
    <source>
        <dbReference type="SAM" id="SignalP"/>
    </source>
</evidence>
<evidence type="ECO:0008006" key="4">
    <source>
        <dbReference type="Google" id="ProtNLM"/>
    </source>
</evidence>
<evidence type="ECO:0000313" key="3">
    <source>
        <dbReference type="Proteomes" id="UP000029981"/>
    </source>
</evidence>
<keyword evidence="3" id="KW-1185">Reference proteome</keyword>
<reference evidence="2 3" key="2">
    <citation type="journal article" date="2009" name="PLoS ONE">
        <title>An integrated genetic and cytogenetic map of the cucumber genome.</title>
        <authorList>
            <person name="Ren Y."/>
            <person name="Zhang Z."/>
            <person name="Liu J."/>
            <person name="Staub J.E."/>
            <person name="Han Y."/>
            <person name="Cheng Z."/>
            <person name="Li X."/>
            <person name="Lu J."/>
            <person name="Miao H."/>
            <person name="Kang H."/>
            <person name="Xie B."/>
            <person name="Gu X."/>
            <person name="Wang X."/>
            <person name="Du Y."/>
            <person name="Jin W."/>
            <person name="Huang S."/>
        </authorList>
    </citation>
    <scope>NUCLEOTIDE SEQUENCE [LARGE SCALE GENOMIC DNA]</scope>
    <source>
        <strain evidence="3">cv. 9930</strain>
    </source>
</reference>
<reference evidence="2 3" key="1">
    <citation type="journal article" date="2009" name="Nat. Genet.">
        <title>The genome of the cucumber, Cucumis sativus L.</title>
        <authorList>
            <person name="Huang S."/>
            <person name="Li R."/>
            <person name="Zhang Z."/>
            <person name="Li L."/>
            <person name="Gu X."/>
            <person name="Fan W."/>
            <person name="Lucas W.J."/>
            <person name="Wang X."/>
            <person name="Xie B."/>
            <person name="Ni P."/>
            <person name="Ren Y."/>
            <person name="Zhu H."/>
            <person name="Li J."/>
            <person name="Lin K."/>
            <person name="Jin W."/>
            <person name="Fei Z."/>
            <person name="Li G."/>
            <person name="Staub J."/>
            <person name="Kilian A."/>
            <person name="van der Vossen E.A."/>
            <person name="Wu Y."/>
            <person name="Guo J."/>
            <person name="He J."/>
            <person name="Jia Z."/>
            <person name="Ren Y."/>
            <person name="Tian G."/>
            <person name="Lu Y."/>
            <person name="Ruan J."/>
            <person name="Qian W."/>
            <person name="Wang M."/>
            <person name="Huang Q."/>
            <person name="Li B."/>
            <person name="Xuan Z."/>
            <person name="Cao J."/>
            <person name="Asan"/>
            <person name="Wu Z."/>
            <person name="Zhang J."/>
            <person name="Cai Q."/>
            <person name="Bai Y."/>
            <person name="Zhao B."/>
            <person name="Han Y."/>
            <person name="Li Y."/>
            <person name="Li X."/>
            <person name="Wang S."/>
            <person name="Shi Q."/>
            <person name="Liu S."/>
            <person name="Cho W.K."/>
            <person name="Kim J.Y."/>
            <person name="Xu Y."/>
            <person name="Heller-Uszynska K."/>
            <person name="Miao H."/>
            <person name="Cheng Z."/>
            <person name="Zhang S."/>
            <person name="Wu J."/>
            <person name="Yang Y."/>
            <person name="Kang H."/>
            <person name="Li M."/>
            <person name="Liang H."/>
            <person name="Ren X."/>
            <person name="Shi Z."/>
            <person name="Wen M."/>
            <person name="Jian M."/>
            <person name="Yang H."/>
            <person name="Zhang G."/>
            <person name="Yang Z."/>
            <person name="Chen R."/>
            <person name="Liu S."/>
            <person name="Li J."/>
            <person name="Ma L."/>
            <person name="Liu H."/>
            <person name="Zhou Y."/>
            <person name="Zhao J."/>
            <person name="Fang X."/>
            <person name="Li G."/>
            <person name="Fang L."/>
            <person name="Li Y."/>
            <person name="Liu D."/>
            <person name="Zheng H."/>
            <person name="Zhang Y."/>
            <person name="Qin N."/>
            <person name="Li Z."/>
            <person name="Yang G."/>
            <person name="Yang S."/>
            <person name="Bolund L."/>
            <person name="Kristiansen K."/>
            <person name="Zheng H."/>
            <person name="Li S."/>
            <person name="Zhang X."/>
            <person name="Yang H."/>
            <person name="Wang J."/>
            <person name="Sun R."/>
            <person name="Zhang B."/>
            <person name="Jiang S."/>
            <person name="Wang J."/>
            <person name="Du Y."/>
            <person name="Li S."/>
        </authorList>
    </citation>
    <scope>NUCLEOTIDE SEQUENCE [LARGE SCALE GENOMIC DNA]</scope>
    <source>
        <strain evidence="3">cv. 9930</strain>
    </source>
</reference>
<reference evidence="2 3" key="4">
    <citation type="journal article" date="2011" name="BMC Genomics">
        <title>RNA-Seq improves annotation of protein-coding genes in the cucumber genome.</title>
        <authorList>
            <person name="Li Z."/>
            <person name="Zhang Z."/>
            <person name="Yan P."/>
            <person name="Huang S."/>
            <person name="Fei Z."/>
            <person name="Lin K."/>
        </authorList>
    </citation>
    <scope>NUCLEOTIDE SEQUENCE [LARGE SCALE GENOMIC DNA]</scope>
    <source>
        <strain evidence="3">cv. 9930</strain>
    </source>
</reference>
<keyword evidence="1" id="KW-0732">Signal</keyword>
<protein>
    <recommendedName>
        <fullName evidence="4">Secreted protein</fullName>
    </recommendedName>
</protein>
<sequence>MGSAVWWWKLSSFCCGSTCSLCKWTHCHLGSSSVWCSEPQKPHMREFCCLILTLHLHQLIEPKTHGI</sequence>
<feature type="chain" id="PRO_5001973092" description="Secreted protein" evidence="1">
    <location>
        <begin position="23"/>
        <end position="67"/>
    </location>
</feature>
<organism evidence="2 3">
    <name type="scientific">Cucumis sativus</name>
    <name type="common">Cucumber</name>
    <dbReference type="NCBI Taxonomy" id="3659"/>
    <lineage>
        <taxon>Eukaryota</taxon>
        <taxon>Viridiplantae</taxon>
        <taxon>Streptophyta</taxon>
        <taxon>Embryophyta</taxon>
        <taxon>Tracheophyta</taxon>
        <taxon>Spermatophyta</taxon>
        <taxon>Magnoliopsida</taxon>
        <taxon>eudicotyledons</taxon>
        <taxon>Gunneridae</taxon>
        <taxon>Pentapetalae</taxon>
        <taxon>rosids</taxon>
        <taxon>fabids</taxon>
        <taxon>Cucurbitales</taxon>
        <taxon>Cucurbitaceae</taxon>
        <taxon>Benincaseae</taxon>
        <taxon>Cucumis</taxon>
    </lineage>
</organism>
<name>A0A0A0LRX3_CUCSA</name>
<gene>
    <name evidence="2" type="ORF">Csa_2G372765</name>
</gene>
<dbReference type="Gramene" id="KGN62781">
    <property type="protein sequence ID" value="KGN62781"/>
    <property type="gene ID" value="Csa_2G372765"/>
</dbReference>